<feature type="region of interest" description="Disordered" evidence="1">
    <location>
        <begin position="1"/>
        <end position="53"/>
    </location>
</feature>
<organism evidence="2 3">
    <name type="scientific">Ignelater luminosus</name>
    <name type="common">Cucubano</name>
    <name type="synonym">Pyrophorus luminosus</name>
    <dbReference type="NCBI Taxonomy" id="2038154"/>
    <lineage>
        <taxon>Eukaryota</taxon>
        <taxon>Metazoa</taxon>
        <taxon>Ecdysozoa</taxon>
        <taxon>Arthropoda</taxon>
        <taxon>Hexapoda</taxon>
        <taxon>Insecta</taxon>
        <taxon>Pterygota</taxon>
        <taxon>Neoptera</taxon>
        <taxon>Endopterygota</taxon>
        <taxon>Coleoptera</taxon>
        <taxon>Polyphaga</taxon>
        <taxon>Elateriformia</taxon>
        <taxon>Elateroidea</taxon>
        <taxon>Elateridae</taxon>
        <taxon>Agrypninae</taxon>
        <taxon>Pyrophorini</taxon>
        <taxon>Ignelater</taxon>
    </lineage>
</organism>
<feature type="compositionally biased region" description="Polar residues" evidence="1">
    <location>
        <begin position="19"/>
        <end position="53"/>
    </location>
</feature>
<protein>
    <submittedName>
        <fullName evidence="2">Uncharacterized protein</fullName>
    </submittedName>
</protein>
<feature type="region of interest" description="Disordered" evidence="1">
    <location>
        <begin position="153"/>
        <end position="192"/>
    </location>
</feature>
<feature type="compositionally biased region" description="Low complexity" evidence="1">
    <location>
        <begin position="157"/>
        <end position="174"/>
    </location>
</feature>
<evidence type="ECO:0000313" key="2">
    <source>
        <dbReference type="EMBL" id="KAF2886838.1"/>
    </source>
</evidence>
<dbReference type="EMBL" id="VTPC01086232">
    <property type="protein sequence ID" value="KAF2886838.1"/>
    <property type="molecule type" value="Genomic_DNA"/>
</dbReference>
<name>A0A8K0CGD9_IGNLU</name>
<gene>
    <name evidence="2" type="ORF">ILUMI_19335</name>
</gene>
<evidence type="ECO:0000313" key="3">
    <source>
        <dbReference type="Proteomes" id="UP000801492"/>
    </source>
</evidence>
<dbReference type="Proteomes" id="UP000801492">
    <property type="component" value="Unassembled WGS sequence"/>
</dbReference>
<accession>A0A8K0CGD9</accession>
<evidence type="ECO:0000256" key="1">
    <source>
        <dbReference type="SAM" id="MobiDB-lite"/>
    </source>
</evidence>
<proteinExistence type="predicted"/>
<dbReference type="AlphaFoldDB" id="A0A8K0CGD9"/>
<dbReference type="OrthoDB" id="6775795at2759"/>
<keyword evidence="3" id="KW-1185">Reference proteome</keyword>
<comment type="caution">
    <text evidence="2">The sequence shown here is derived from an EMBL/GenBank/DDBJ whole genome shotgun (WGS) entry which is preliminary data.</text>
</comment>
<sequence>MSPPTTHNENNRDDESLSLEITTSPTSVALTPSPSTSEDASTEISQPQGRNIQFPSPYEDVVVLAPIQDNLDSPYYRNQIVGFEQPVPPYALGYDDAVDVVPTQYEPSMPGLRNRLVYPVERFREDDMAAAESNIVFRPLFTYRRQTAQKRRIYTQPSYSSSSSSSSPPSSSSYGNTQRRRQGYRYPSYYGGYPSYYVNAQYDYVP</sequence>
<reference evidence="2" key="1">
    <citation type="submission" date="2019-08" db="EMBL/GenBank/DDBJ databases">
        <title>The genome of the North American firefly Photinus pyralis.</title>
        <authorList>
            <consortium name="Photinus pyralis genome working group"/>
            <person name="Fallon T.R."/>
            <person name="Sander Lower S.E."/>
            <person name="Weng J.-K."/>
        </authorList>
    </citation>
    <scope>NUCLEOTIDE SEQUENCE</scope>
    <source>
        <strain evidence="2">TRF0915ILg1</strain>
        <tissue evidence="2">Whole body</tissue>
    </source>
</reference>